<sequence>MSGAKPLRQDLVRVAIAARLLIALLGTGLDSAAASVCGPEGCAPVGLDSPAASLPSTPMARIGQKTATGSSLGTCTLIAHRGDLSYFLTCAHVFEGNGPIEIGLQGQPALPGKLLSIDRQHDLALVATRRVAASPAPIEAIHEDTPSAGLLTACGYGPTGMARCVRGPVLGLARPEGAVFPSLRLRGQVRPGDSGGPVLNAAGRLVGVVWGARQGETYATFGRPLQRLLGRLPESDAALPVEVPASAPQEETQPRQLPLSAAWSSGIEERLAASDRRLVDLDQRVSEGFTRIDTRLAELTPRGDRHAENDRAEQRDEFLRERLERLAEGATTIGNAARSAGRVEWLAALLGVGTPAVGLMAAALWWRKRRSTAATAGNVAGATSRPIAIDTAPPPQQSIRETHYVPYATDEFAKAHQWAGEQLARKFPGSVEWLTSLDSLIRQQLAGRKE</sequence>
<dbReference type="EMBL" id="SJPH01000003">
    <property type="protein sequence ID" value="TWT46505.1"/>
    <property type="molecule type" value="Genomic_DNA"/>
</dbReference>
<dbReference type="InterPro" id="IPR009003">
    <property type="entry name" value="Peptidase_S1_PA"/>
</dbReference>
<organism evidence="2 3">
    <name type="scientific">Botrimarina hoheduenensis</name>
    <dbReference type="NCBI Taxonomy" id="2528000"/>
    <lineage>
        <taxon>Bacteria</taxon>
        <taxon>Pseudomonadati</taxon>
        <taxon>Planctomycetota</taxon>
        <taxon>Planctomycetia</taxon>
        <taxon>Pirellulales</taxon>
        <taxon>Lacipirellulaceae</taxon>
        <taxon>Botrimarina</taxon>
    </lineage>
</organism>
<dbReference type="GO" id="GO:0006508">
    <property type="term" value="P:proteolysis"/>
    <property type="evidence" value="ECO:0007669"/>
    <property type="project" value="UniProtKB-KW"/>
</dbReference>
<dbReference type="InterPro" id="IPR043504">
    <property type="entry name" value="Peptidase_S1_PA_chymotrypsin"/>
</dbReference>
<dbReference type="AlphaFoldDB" id="A0A5C5W8J3"/>
<dbReference type="PANTHER" id="PTHR43019">
    <property type="entry name" value="SERINE ENDOPROTEASE DEGS"/>
    <property type="match status" value="1"/>
</dbReference>
<dbReference type="Gene3D" id="2.40.10.10">
    <property type="entry name" value="Trypsin-like serine proteases"/>
    <property type="match status" value="2"/>
</dbReference>
<reference evidence="2 3" key="1">
    <citation type="submission" date="2019-02" db="EMBL/GenBank/DDBJ databases">
        <title>Deep-cultivation of Planctomycetes and their phenomic and genomic characterization uncovers novel biology.</title>
        <authorList>
            <person name="Wiegand S."/>
            <person name="Jogler M."/>
            <person name="Boedeker C."/>
            <person name="Pinto D."/>
            <person name="Vollmers J."/>
            <person name="Rivas-Marin E."/>
            <person name="Kohn T."/>
            <person name="Peeters S.H."/>
            <person name="Heuer A."/>
            <person name="Rast P."/>
            <person name="Oberbeckmann S."/>
            <person name="Bunk B."/>
            <person name="Jeske O."/>
            <person name="Meyerdierks A."/>
            <person name="Storesund J.E."/>
            <person name="Kallscheuer N."/>
            <person name="Luecker S."/>
            <person name="Lage O.M."/>
            <person name="Pohl T."/>
            <person name="Merkel B.J."/>
            <person name="Hornburger P."/>
            <person name="Mueller R.-W."/>
            <person name="Bruemmer F."/>
            <person name="Labrenz M."/>
            <person name="Spormann A.M."/>
            <person name="Op Den Camp H."/>
            <person name="Overmann J."/>
            <person name="Amann R."/>
            <person name="Jetten M.S.M."/>
            <person name="Mascher T."/>
            <person name="Medema M.H."/>
            <person name="Devos D.P."/>
            <person name="Kaster A.-K."/>
            <person name="Ovreas L."/>
            <person name="Rohde M."/>
            <person name="Galperin M.Y."/>
            <person name="Jogler C."/>
        </authorList>
    </citation>
    <scope>NUCLEOTIDE SEQUENCE [LARGE SCALE GENOMIC DNA]</scope>
    <source>
        <strain evidence="2 3">Pla111</strain>
    </source>
</reference>
<name>A0A5C5W8J3_9BACT</name>
<dbReference type="GO" id="GO:0008233">
    <property type="term" value="F:peptidase activity"/>
    <property type="evidence" value="ECO:0007669"/>
    <property type="project" value="UniProtKB-KW"/>
</dbReference>
<dbReference type="Pfam" id="PF13365">
    <property type="entry name" value="Trypsin_2"/>
    <property type="match status" value="1"/>
</dbReference>
<keyword evidence="1" id="KW-1133">Transmembrane helix</keyword>
<keyword evidence="3" id="KW-1185">Reference proteome</keyword>
<keyword evidence="2" id="KW-0378">Hydrolase</keyword>
<dbReference type="Proteomes" id="UP000318995">
    <property type="component" value="Unassembled WGS sequence"/>
</dbReference>
<keyword evidence="1" id="KW-0812">Transmembrane</keyword>
<keyword evidence="2" id="KW-0645">Protease</keyword>
<evidence type="ECO:0000313" key="2">
    <source>
        <dbReference type="EMBL" id="TWT46505.1"/>
    </source>
</evidence>
<feature type="transmembrane region" description="Helical" evidence="1">
    <location>
        <begin position="345"/>
        <end position="366"/>
    </location>
</feature>
<proteinExistence type="predicted"/>
<protein>
    <submittedName>
        <fullName evidence="2">Putative serine protease HhoB</fullName>
    </submittedName>
</protein>
<dbReference type="SUPFAM" id="SSF50494">
    <property type="entry name" value="Trypsin-like serine proteases"/>
    <property type="match status" value="1"/>
</dbReference>
<evidence type="ECO:0000256" key="1">
    <source>
        <dbReference type="SAM" id="Phobius"/>
    </source>
</evidence>
<keyword evidence="1" id="KW-0472">Membrane</keyword>
<gene>
    <name evidence="2" type="primary">hhoB_2</name>
    <name evidence="2" type="ORF">Pla111_16010</name>
</gene>
<accession>A0A5C5W8J3</accession>
<comment type="caution">
    <text evidence="2">The sequence shown here is derived from an EMBL/GenBank/DDBJ whole genome shotgun (WGS) entry which is preliminary data.</text>
</comment>
<dbReference type="OrthoDB" id="260078at2"/>
<evidence type="ECO:0000313" key="3">
    <source>
        <dbReference type="Proteomes" id="UP000318995"/>
    </source>
</evidence>